<dbReference type="EMBL" id="UYSL01020804">
    <property type="protein sequence ID" value="VDL76194.1"/>
    <property type="molecule type" value="Genomic_DNA"/>
</dbReference>
<dbReference type="GO" id="GO:0015030">
    <property type="term" value="C:Cajal body"/>
    <property type="evidence" value="ECO:0007669"/>
    <property type="project" value="TreeGrafter"/>
</dbReference>
<sequence length="306" mass="35154">MYKLQVMEICQTNIGLMWPYLLLSVKNADFIAMDLELSGLGPKSANSAKNVSDRYAALREAATTRGILSFGLAFFKISENSEVKRCLPFDCQVFNILSLCCEPFTVEPEALEFLSKHSFDFNRLIETGIRYYPSKSPKSERSGILSLKFLRRNTRRFLCFSFGEFSNALADLFPPESPVYDSKYLADYRTRMSASFLEYVFRRCQGDNVRESLVARWYLRISFDDCTAAMASLGRACETVNCRLPTDFPDHALPSDLSDKICGDFANHGFCRKQGKDECRLLHDVDSAIDLDYLRKRRNRLKRKKR</sequence>
<reference evidence="4 5" key="2">
    <citation type="submission" date="2018-11" db="EMBL/GenBank/DDBJ databases">
        <authorList>
            <consortium name="Pathogen Informatics"/>
        </authorList>
    </citation>
    <scope>NUCLEOTIDE SEQUENCE [LARGE SCALE GENOMIC DNA]</scope>
</reference>
<dbReference type="GO" id="GO:0008270">
    <property type="term" value="F:zinc ion binding"/>
    <property type="evidence" value="ECO:0007669"/>
    <property type="project" value="UniProtKB-KW"/>
</dbReference>
<evidence type="ECO:0000256" key="2">
    <source>
        <dbReference type="PROSITE-ProRule" id="PRU00723"/>
    </source>
</evidence>
<evidence type="ECO:0000313" key="5">
    <source>
        <dbReference type="Proteomes" id="UP000271162"/>
    </source>
</evidence>
<evidence type="ECO:0000313" key="6">
    <source>
        <dbReference type="WBParaSite" id="NBR_0001260401-mRNA-1"/>
    </source>
</evidence>
<dbReference type="InterPro" id="IPR012337">
    <property type="entry name" value="RNaseH-like_sf"/>
</dbReference>
<dbReference type="STRING" id="27835.A0A0N4Y8N7"/>
<evidence type="ECO:0000313" key="4">
    <source>
        <dbReference type="EMBL" id="VDL76194.1"/>
    </source>
</evidence>
<reference evidence="6" key="1">
    <citation type="submission" date="2017-02" db="UniProtKB">
        <authorList>
            <consortium name="WormBaseParasite"/>
        </authorList>
    </citation>
    <scope>IDENTIFICATION</scope>
</reference>
<dbReference type="PROSITE" id="PS50103">
    <property type="entry name" value="ZF_C3H1"/>
    <property type="match status" value="1"/>
</dbReference>
<protein>
    <submittedName>
        <fullName evidence="6">Target of EGR1 protein 1 (inferred by orthology to a human protein)</fullName>
    </submittedName>
</protein>
<dbReference type="InterPro" id="IPR006941">
    <property type="entry name" value="RNase_CAF1"/>
</dbReference>
<dbReference type="Gene3D" id="3.30.420.10">
    <property type="entry name" value="Ribonuclease H-like superfamily/Ribonuclease H"/>
    <property type="match status" value="1"/>
</dbReference>
<evidence type="ECO:0000259" key="3">
    <source>
        <dbReference type="PROSITE" id="PS50103"/>
    </source>
</evidence>
<dbReference type="GO" id="GO:0000175">
    <property type="term" value="F:3'-5'-RNA exonuclease activity"/>
    <property type="evidence" value="ECO:0007669"/>
    <property type="project" value="TreeGrafter"/>
</dbReference>
<dbReference type="GO" id="GO:0034472">
    <property type="term" value="P:snRNA 3'-end processing"/>
    <property type="evidence" value="ECO:0007669"/>
    <property type="project" value="TreeGrafter"/>
</dbReference>
<dbReference type="OMA" id="PDICKNF"/>
<dbReference type="SUPFAM" id="SSF53098">
    <property type="entry name" value="Ribonuclease H-like"/>
    <property type="match status" value="1"/>
</dbReference>
<dbReference type="InterPro" id="IPR051181">
    <property type="entry name" value="CAF1_poly(A)_ribonucleases"/>
</dbReference>
<dbReference type="InterPro" id="IPR000571">
    <property type="entry name" value="Znf_CCCH"/>
</dbReference>
<proteinExistence type="inferred from homology"/>
<dbReference type="PANTHER" id="PTHR15092">
    <property type="entry name" value="POLY A -SPECIFIC RIBONUCLEASE/TARGET OF EGR1, MEMBER 1"/>
    <property type="match status" value="1"/>
</dbReference>
<evidence type="ECO:0000256" key="1">
    <source>
        <dbReference type="ARBA" id="ARBA00008372"/>
    </source>
</evidence>
<dbReference type="Proteomes" id="UP000271162">
    <property type="component" value="Unassembled WGS sequence"/>
</dbReference>
<dbReference type="PANTHER" id="PTHR15092:SF37">
    <property type="entry name" value="TARGET OF EGR1 PROTEIN 1"/>
    <property type="match status" value="1"/>
</dbReference>
<feature type="zinc finger region" description="C3H1-type" evidence="2">
    <location>
        <begin position="256"/>
        <end position="286"/>
    </location>
</feature>
<dbReference type="WBParaSite" id="NBR_0001260401-mRNA-1">
    <property type="protein sequence ID" value="NBR_0001260401-mRNA-1"/>
    <property type="gene ID" value="NBR_0001260401"/>
</dbReference>
<gene>
    <name evidence="4" type="ORF">NBR_LOCUS12605</name>
</gene>
<feature type="domain" description="C3H1-type" evidence="3">
    <location>
        <begin position="256"/>
        <end position="286"/>
    </location>
</feature>
<keyword evidence="2" id="KW-0862">Zinc</keyword>
<dbReference type="InterPro" id="IPR036397">
    <property type="entry name" value="RNaseH_sf"/>
</dbReference>
<accession>A0A0N4Y8N7</accession>
<dbReference type="AlphaFoldDB" id="A0A0N4Y8N7"/>
<name>A0A0N4Y8N7_NIPBR</name>
<keyword evidence="2" id="KW-0479">Metal-binding</keyword>
<keyword evidence="5" id="KW-1185">Reference proteome</keyword>
<dbReference type="GO" id="GO:0017069">
    <property type="term" value="F:snRNA binding"/>
    <property type="evidence" value="ECO:0007669"/>
    <property type="project" value="TreeGrafter"/>
</dbReference>
<keyword evidence="2" id="KW-0863">Zinc-finger</keyword>
<dbReference type="Pfam" id="PF04857">
    <property type="entry name" value="CAF1"/>
    <property type="match status" value="1"/>
</dbReference>
<comment type="similarity">
    <text evidence="1">Belongs to the CAF1 family.</text>
</comment>
<organism evidence="6">
    <name type="scientific">Nippostrongylus brasiliensis</name>
    <name type="common">Rat hookworm</name>
    <dbReference type="NCBI Taxonomy" id="27835"/>
    <lineage>
        <taxon>Eukaryota</taxon>
        <taxon>Metazoa</taxon>
        <taxon>Ecdysozoa</taxon>
        <taxon>Nematoda</taxon>
        <taxon>Chromadorea</taxon>
        <taxon>Rhabditida</taxon>
        <taxon>Rhabditina</taxon>
        <taxon>Rhabditomorpha</taxon>
        <taxon>Strongyloidea</taxon>
        <taxon>Heligmosomidae</taxon>
        <taxon>Nippostrongylus</taxon>
    </lineage>
</organism>